<reference evidence="2" key="1">
    <citation type="submission" date="2022-10" db="EMBL/GenBank/DDBJ databases">
        <title>Two novel species of Flavobacterium.</title>
        <authorList>
            <person name="Liu Q."/>
            <person name="Xin Y.-H."/>
        </authorList>
    </citation>
    <scope>NUCLEOTIDE SEQUENCE</scope>
    <source>
        <strain evidence="2">LS1R47</strain>
    </source>
</reference>
<keyword evidence="3" id="KW-1185">Reference proteome</keyword>
<feature type="signal peptide" evidence="1">
    <location>
        <begin position="1"/>
        <end position="23"/>
    </location>
</feature>
<gene>
    <name evidence="2" type="ORF">OIU80_11420</name>
</gene>
<evidence type="ECO:0000256" key="1">
    <source>
        <dbReference type="SAM" id="SignalP"/>
    </source>
</evidence>
<keyword evidence="1" id="KW-0732">Signal</keyword>
<proteinExistence type="predicted"/>
<comment type="caution">
    <text evidence="2">The sequence shown here is derived from an EMBL/GenBank/DDBJ whole genome shotgun (WGS) entry which is preliminary data.</text>
</comment>
<accession>A0A9X3C6Y2</accession>
<name>A0A9X3C6Y2_9FLAO</name>
<organism evidence="2 3">
    <name type="scientific">Flavobacterium frigoritolerans</name>
    <dbReference type="NCBI Taxonomy" id="2987686"/>
    <lineage>
        <taxon>Bacteria</taxon>
        <taxon>Pseudomonadati</taxon>
        <taxon>Bacteroidota</taxon>
        <taxon>Flavobacteriia</taxon>
        <taxon>Flavobacteriales</taxon>
        <taxon>Flavobacteriaceae</taxon>
        <taxon>Flavobacterium</taxon>
    </lineage>
</organism>
<dbReference type="Proteomes" id="UP001151133">
    <property type="component" value="Unassembled WGS sequence"/>
</dbReference>
<dbReference type="EMBL" id="JAOZEV010000007">
    <property type="protein sequence ID" value="MCV9932894.1"/>
    <property type="molecule type" value="Genomic_DNA"/>
</dbReference>
<feature type="chain" id="PRO_5040760609" evidence="1">
    <location>
        <begin position="24"/>
        <end position="229"/>
    </location>
</feature>
<evidence type="ECO:0000313" key="2">
    <source>
        <dbReference type="EMBL" id="MCV9932894.1"/>
    </source>
</evidence>
<protein>
    <submittedName>
        <fullName evidence="2">Conjugal transfer protein TraI</fullName>
    </submittedName>
</protein>
<evidence type="ECO:0000313" key="3">
    <source>
        <dbReference type="Proteomes" id="UP001151133"/>
    </source>
</evidence>
<dbReference type="AlphaFoldDB" id="A0A9X3C6Y2"/>
<sequence length="229" mass="26703">MKAKKKITICLLCLLLISTPTRPAEKVAVIPILEMVKAVAKKVIKAIDLRIQKLQNKTIWLQNAQKKIENILSKLKLDEISDWTQKQKDLYKDYYEELAKVKSIITYYQRIKDISQKQVRLVDEYERAWSLFQKDAHFNASELDYMHSVYSGILNESLKNIDQIFLVLDSFTTQMSDAKRIEIINTAAGQIDTNYNDLTLFNRQNIMLSLQRAKTQHDVKSLKKFYGIP</sequence>
<dbReference type="RefSeq" id="WP_264287129.1">
    <property type="nucleotide sequence ID" value="NZ_JAOZEV010000007.1"/>
</dbReference>